<sequence length="173" mass="19548">MLSKIWSTLIAVAAIVCMMVFLMALTFINPYRDRIEKLVRDHAHTLQFGAYIDVYDLSVLPHSVERLFIIRPENVVLYNSNGTLFYYLESSSVLCPREFSLVRFNASEIEAINESGTFSTVCTNVNSLTVLEHFVTLKNNVPDERVVLSVDQIAYSVLDIINLLIAIGLADVR</sequence>
<dbReference type="EMBL" id="KU377538">
    <property type="protein sequence ID" value="ANS70985.1"/>
    <property type="molecule type" value="Genomic_DNA"/>
</dbReference>
<organism evidence="2">
    <name type="scientific">Lymantria dispar multicapsid nuclear polyhedrosis virus</name>
    <name type="common">LdMNPV</name>
    <dbReference type="NCBI Taxonomy" id="10449"/>
    <lineage>
        <taxon>Viruses</taxon>
        <taxon>Viruses incertae sedis</taxon>
        <taxon>Naldaviricetes</taxon>
        <taxon>Lefavirales</taxon>
        <taxon>Baculoviridae</taxon>
        <taxon>Alphabaculovirus</taxon>
        <taxon>Alphabaculovirus lydisparis</taxon>
    </lineage>
</organism>
<evidence type="ECO:0000256" key="1">
    <source>
        <dbReference type="SAM" id="Phobius"/>
    </source>
</evidence>
<accession>A0A1B1MR58</accession>
<organismHost>
    <name type="scientific">Lepidoptera</name>
    <name type="common">moths &amp; butterflies</name>
    <dbReference type="NCBI Taxonomy" id="7088"/>
</organismHost>
<keyword evidence="1" id="KW-1133">Transmembrane helix</keyword>
<dbReference type="Pfam" id="PF04798">
    <property type="entry name" value="Baculo_19"/>
    <property type="match status" value="1"/>
</dbReference>
<proteinExistence type="predicted"/>
<dbReference type="InterPro" id="IPR006883">
    <property type="entry name" value="AcMNPV_PIF-4"/>
</dbReference>
<protein>
    <submittedName>
        <fullName evidence="2">Per os infectivity factor 4</fullName>
    </submittedName>
</protein>
<keyword evidence="1" id="KW-0472">Membrane</keyword>
<keyword evidence="1" id="KW-0812">Transmembrane</keyword>
<feature type="transmembrane region" description="Helical" evidence="1">
    <location>
        <begin position="6"/>
        <end position="28"/>
    </location>
</feature>
<name>A0A1B1MR58_NPVLD</name>
<evidence type="ECO:0000313" key="2">
    <source>
        <dbReference type="EMBL" id="ANS70985.1"/>
    </source>
</evidence>
<reference evidence="2" key="1">
    <citation type="journal article" date="2016" name="J. Invertebr. Pathol.">
        <title>An alphabaculovirus isolated from dead Lymantria dispar larvae shows high genetic similarity to baculovirus previously isolated from Lymantria monacha - An example of adaptation to a new host.</title>
        <authorList>
            <person name="Rabalski L."/>
            <person name="Krejmer-Rabalska M."/>
            <person name="Skrzecz I."/>
            <person name="Wasag B."/>
            <person name="Szewczyk B."/>
        </authorList>
    </citation>
    <scope>NUCLEOTIDE SEQUENCE</scope>
    <source>
        <strain evidence="2">BNP</strain>
    </source>
</reference>